<evidence type="ECO:0000313" key="4">
    <source>
        <dbReference type="Proteomes" id="UP001567538"/>
    </source>
</evidence>
<reference evidence="3 4" key="1">
    <citation type="submission" date="2024-06" db="EMBL/GenBank/DDBJ databases">
        <title>A chromosome level genome sequence of Diviner's sage (Salvia divinorum).</title>
        <authorList>
            <person name="Ford S.A."/>
            <person name="Ro D.-K."/>
            <person name="Ness R.W."/>
            <person name="Phillips M.A."/>
        </authorList>
    </citation>
    <scope>NUCLEOTIDE SEQUENCE [LARGE SCALE GENOMIC DNA]</scope>
    <source>
        <strain evidence="3">SAF-2024a</strain>
        <tissue evidence="3">Leaf</tissue>
    </source>
</reference>
<dbReference type="PANTHER" id="PTHR43601">
    <property type="entry name" value="THIOREDOXIN, MITOCHONDRIAL"/>
    <property type="match status" value="1"/>
</dbReference>
<accession>A0ABD1ID82</accession>
<sequence length="106" mass="11707">MNPNALFLQINYDDHREMCDALNIQVLPFFRLYRGAEGRACSFSFTNATIKKFKDALARHGSGSRNLRPAKGLDGSELAALASRGLISRNLVGNDSSKDGVFSTRR</sequence>
<proteinExistence type="inferred from homology"/>
<name>A0ABD1ID82_SALDI</name>
<protein>
    <submittedName>
        <fullName evidence="3">Thioredoxin-like 1-2, chloroplastic</fullName>
    </submittedName>
</protein>
<organism evidence="3 4">
    <name type="scientific">Salvia divinorum</name>
    <name type="common">Maria pastora</name>
    <name type="synonym">Diviner's sage</name>
    <dbReference type="NCBI Taxonomy" id="28513"/>
    <lineage>
        <taxon>Eukaryota</taxon>
        <taxon>Viridiplantae</taxon>
        <taxon>Streptophyta</taxon>
        <taxon>Embryophyta</taxon>
        <taxon>Tracheophyta</taxon>
        <taxon>Spermatophyta</taxon>
        <taxon>Magnoliopsida</taxon>
        <taxon>eudicotyledons</taxon>
        <taxon>Gunneridae</taxon>
        <taxon>Pentapetalae</taxon>
        <taxon>asterids</taxon>
        <taxon>lamiids</taxon>
        <taxon>Lamiales</taxon>
        <taxon>Lamiaceae</taxon>
        <taxon>Nepetoideae</taxon>
        <taxon>Mentheae</taxon>
        <taxon>Salviinae</taxon>
        <taxon>Salvia</taxon>
        <taxon>Salvia subgen. Calosphace</taxon>
    </lineage>
</organism>
<comment type="caution">
    <text evidence="3">The sequence shown here is derived from an EMBL/GenBank/DDBJ whole genome shotgun (WGS) entry which is preliminary data.</text>
</comment>
<dbReference type="EMBL" id="JBEAFC010000002">
    <property type="protein sequence ID" value="KAL1566327.1"/>
    <property type="molecule type" value="Genomic_DNA"/>
</dbReference>
<comment type="similarity">
    <text evidence="1">Belongs to the thioredoxin family.</text>
</comment>
<evidence type="ECO:0000313" key="3">
    <source>
        <dbReference type="EMBL" id="KAL1566327.1"/>
    </source>
</evidence>
<dbReference type="CDD" id="cd02947">
    <property type="entry name" value="TRX_family"/>
    <property type="match status" value="1"/>
</dbReference>
<gene>
    <name evidence="3" type="ORF">AAHA92_01949</name>
</gene>
<evidence type="ECO:0000256" key="2">
    <source>
        <dbReference type="ARBA" id="ARBA00023284"/>
    </source>
</evidence>
<keyword evidence="4" id="KW-1185">Reference proteome</keyword>
<dbReference type="PANTHER" id="PTHR43601:SF32">
    <property type="entry name" value="THIOREDOXIN-LIKE 2-2, CHLOROPLASTIC"/>
    <property type="match status" value="1"/>
</dbReference>
<evidence type="ECO:0000256" key="1">
    <source>
        <dbReference type="ARBA" id="ARBA00008987"/>
    </source>
</evidence>
<keyword evidence="2" id="KW-0676">Redox-active center</keyword>
<dbReference type="InterPro" id="IPR036249">
    <property type="entry name" value="Thioredoxin-like_sf"/>
</dbReference>
<dbReference type="AlphaFoldDB" id="A0ABD1ID82"/>
<dbReference type="Proteomes" id="UP001567538">
    <property type="component" value="Unassembled WGS sequence"/>
</dbReference>
<dbReference type="SUPFAM" id="SSF52833">
    <property type="entry name" value="Thioredoxin-like"/>
    <property type="match status" value="1"/>
</dbReference>